<sequence>MTTKIKKPFFRTNTRKTILLIVLTLQFLACAKNETFTIEAFKTTSGWGYSIALKNKIIIKQAIIPVINDSKSFSTKNDALKVAQLVVTRLNQNRSPTITKNDLILLKIKL</sequence>
<feature type="chain" id="PRO_5043624987" description="DUF4907 domain-containing protein" evidence="1">
    <location>
        <begin position="32"/>
        <end position="110"/>
    </location>
</feature>
<organism evidence="2">
    <name type="scientific">Flavobacterium sp. CFS9</name>
    <dbReference type="NCBI Taxonomy" id="3143118"/>
    <lineage>
        <taxon>Bacteria</taxon>
        <taxon>Pseudomonadati</taxon>
        <taxon>Bacteroidota</taxon>
        <taxon>Flavobacteriia</taxon>
        <taxon>Flavobacteriales</taxon>
        <taxon>Flavobacteriaceae</taxon>
        <taxon>Flavobacterium</taxon>
    </lineage>
</organism>
<keyword evidence="1" id="KW-0732">Signal</keyword>
<accession>A0AAT9H2B4</accession>
<dbReference type="Pfam" id="PF16250">
    <property type="entry name" value="DUF4907"/>
    <property type="match status" value="1"/>
</dbReference>
<gene>
    <name evidence="2" type="ORF">CFS9_22470</name>
</gene>
<protein>
    <recommendedName>
        <fullName evidence="3">DUF4907 domain-containing protein</fullName>
    </recommendedName>
</protein>
<reference evidence="2" key="1">
    <citation type="submission" date="2024-05" db="EMBL/GenBank/DDBJ databases">
        <title>Whole-Genome Sequence of CFS9, a Potential Fish Probiotic Isolated from the Body Surface of Silurus asotus.</title>
        <authorList>
            <person name="Kojima M."/>
            <person name="Tobioka K."/>
            <person name="Yokota K."/>
            <person name="Nakatani H."/>
            <person name="Hori K."/>
            <person name="Tamaru Y."/>
            <person name="Okazaki F."/>
        </authorList>
    </citation>
    <scope>NUCLEOTIDE SEQUENCE</scope>
    <source>
        <strain evidence="2">CFS9</strain>
    </source>
</reference>
<dbReference type="AlphaFoldDB" id="A0AAT9H2B4"/>
<feature type="signal peptide" evidence="1">
    <location>
        <begin position="1"/>
        <end position="31"/>
    </location>
</feature>
<dbReference type="EMBL" id="AP031573">
    <property type="protein sequence ID" value="BFM43606.1"/>
    <property type="molecule type" value="Genomic_DNA"/>
</dbReference>
<name>A0AAT9H2B4_9FLAO</name>
<dbReference type="RefSeq" id="WP_369618625.1">
    <property type="nucleotide sequence ID" value="NZ_AP031573.1"/>
</dbReference>
<proteinExistence type="predicted"/>
<evidence type="ECO:0000313" key="2">
    <source>
        <dbReference type="EMBL" id="BFM43606.1"/>
    </source>
</evidence>
<evidence type="ECO:0008006" key="3">
    <source>
        <dbReference type="Google" id="ProtNLM"/>
    </source>
</evidence>
<evidence type="ECO:0000256" key="1">
    <source>
        <dbReference type="SAM" id="SignalP"/>
    </source>
</evidence>
<dbReference type="InterPro" id="IPR032593">
    <property type="entry name" value="DUF4907"/>
</dbReference>